<sequence length="78" mass="8664">MAAREEGLGDYYGLIGELDAARLQSFFCFTPPYVPFGIRRFNRISVLILSLIVLIVKISYPPNNLISQIICLRSGVSG</sequence>
<protein>
    <submittedName>
        <fullName evidence="1">Uncharacterized protein</fullName>
    </submittedName>
</protein>
<gene>
    <name evidence="1" type="ORF">MAMMFC1_00463</name>
</gene>
<dbReference type="Proteomes" id="UP000276437">
    <property type="component" value="Chromosome"/>
</dbReference>
<proteinExistence type="predicted"/>
<dbReference type="KEGG" id="mana:MAMMFC1_00463"/>
<name>A0A348AFI1_9FIRM</name>
<evidence type="ECO:0000313" key="2">
    <source>
        <dbReference type="Proteomes" id="UP000276437"/>
    </source>
</evidence>
<organism evidence="1 2">
    <name type="scientific">Methylomusa anaerophila</name>
    <dbReference type="NCBI Taxonomy" id="1930071"/>
    <lineage>
        <taxon>Bacteria</taxon>
        <taxon>Bacillati</taxon>
        <taxon>Bacillota</taxon>
        <taxon>Negativicutes</taxon>
        <taxon>Selenomonadales</taxon>
        <taxon>Sporomusaceae</taxon>
        <taxon>Methylomusa</taxon>
    </lineage>
</organism>
<keyword evidence="2" id="KW-1185">Reference proteome</keyword>
<dbReference type="EMBL" id="AP018449">
    <property type="protein sequence ID" value="BBB89829.1"/>
    <property type="molecule type" value="Genomic_DNA"/>
</dbReference>
<reference evidence="1 2" key="1">
    <citation type="journal article" date="2018" name="Int. J. Syst. Evol. Microbiol.">
        <title>Methylomusa anaerophila gen. nov., sp. nov., an anaerobic methanol-utilizing bacterium isolated from a microbial fuel cell.</title>
        <authorList>
            <person name="Amano N."/>
            <person name="Yamamuro A."/>
            <person name="Miyahara M."/>
            <person name="Kouzuma A."/>
            <person name="Abe T."/>
            <person name="Watanabe K."/>
        </authorList>
    </citation>
    <scope>NUCLEOTIDE SEQUENCE [LARGE SCALE GENOMIC DNA]</scope>
    <source>
        <strain evidence="1 2">MMFC1</strain>
    </source>
</reference>
<evidence type="ECO:0000313" key="1">
    <source>
        <dbReference type="EMBL" id="BBB89829.1"/>
    </source>
</evidence>
<accession>A0A348AFI1</accession>
<dbReference type="AlphaFoldDB" id="A0A348AFI1"/>